<proteinExistence type="predicted"/>
<comment type="caution">
    <text evidence="3">The sequence shown here is derived from an EMBL/GenBank/DDBJ whole genome shotgun (WGS) entry which is preliminary data.</text>
</comment>
<evidence type="ECO:0000256" key="1">
    <source>
        <dbReference type="SAM" id="Phobius"/>
    </source>
</evidence>
<dbReference type="GO" id="GO:0016491">
    <property type="term" value="F:oxidoreductase activity"/>
    <property type="evidence" value="ECO:0007669"/>
    <property type="project" value="InterPro"/>
</dbReference>
<keyword evidence="1" id="KW-0472">Membrane</keyword>
<dbReference type="EMBL" id="JADBEB010000001">
    <property type="protein sequence ID" value="MBE1491064.1"/>
    <property type="molecule type" value="Genomic_DNA"/>
</dbReference>
<organism evidence="3 4">
    <name type="scientific">Plantactinospora soyae</name>
    <dbReference type="NCBI Taxonomy" id="1544732"/>
    <lineage>
        <taxon>Bacteria</taxon>
        <taxon>Bacillati</taxon>
        <taxon>Actinomycetota</taxon>
        <taxon>Actinomycetes</taxon>
        <taxon>Micromonosporales</taxon>
        <taxon>Micromonosporaceae</taxon>
        <taxon>Plantactinospora</taxon>
    </lineage>
</organism>
<feature type="domain" description="Thioredoxin" evidence="2">
    <location>
        <begin position="50"/>
        <end position="192"/>
    </location>
</feature>
<sequence length="192" mass="20477">MPTSTLFSVSYGVLWLIVLAQTYVLLKIIRGRGISVGAAGGGADRPAEPLPAGSPAPDFKAPQLGQAEFLNSHRLRGNRVLLAFVGPDCFVCARSTPALQKISHVTEAKLILVCLGPADRCTDFVARYAPTAVALHDETGALAQRFRASKTPAAVLLDEAWRILQYGAPVDADGQWKFSTPPKSTPDPVGQR</sequence>
<dbReference type="InterPro" id="IPR000866">
    <property type="entry name" value="AhpC/TSA"/>
</dbReference>
<dbReference type="PROSITE" id="PS51352">
    <property type="entry name" value="THIOREDOXIN_2"/>
    <property type="match status" value="1"/>
</dbReference>
<dbReference type="InterPro" id="IPR013766">
    <property type="entry name" value="Thioredoxin_domain"/>
</dbReference>
<keyword evidence="1" id="KW-0812">Transmembrane</keyword>
<dbReference type="Proteomes" id="UP000649753">
    <property type="component" value="Unassembled WGS sequence"/>
</dbReference>
<reference evidence="3" key="1">
    <citation type="submission" date="2020-10" db="EMBL/GenBank/DDBJ databases">
        <title>Sequencing the genomes of 1000 actinobacteria strains.</title>
        <authorList>
            <person name="Klenk H.-P."/>
        </authorList>
    </citation>
    <scope>NUCLEOTIDE SEQUENCE</scope>
    <source>
        <strain evidence="3">DSM 46832</strain>
    </source>
</reference>
<name>A0A927MAS7_9ACTN</name>
<keyword evidence="4" id="KW-1185">Reference proteome</keyword>
<dbReference type="SUPFAM" id="SSF52833">
    <property type="entry name" value="Thioredoxin-like"/>
    <property type="match status" value="1"/>
</dbReference>
<accession>A0A927MAS7</accession>
<gene>
    <name evidence="3" type="ORF">H4W31_006702</name>
</gene>
<evidence type="ECO:0000313" key="3">
    <source>
        <dbReference type="EMBL" id="MBE1491064.1"/>
    </source>
</evidence>
<dbReference type="InterPro" id="IPR036249">
    <property type="entry name" value="Thioredoxin-like_sf"/>
</dbReference>
<keyword evidence="1" id="KW-1133">Transmembrane helix</keyword>
<dbReference type="GO" id="GO:0016209">
    <property type="term" value="F:antioxidant activity"/>
    <property type="evidence" value="ECO:0007669"/>
    <property type="project" value="InterPro"/>
</dbReference>
<feature type="transmembrane region" description="Helical" evidence="1">
    <location>
        <begin position="6"/>
        <end position="26"/>
    </location>
</feature>
<protein>
    <submittedName>
        <fullName evidence="3">Peroxiredoxin</fullName>
    </submittedName>
</protein>
<dbReference type="RefSeq" id="WP_192770217.1">
    <property type="nucleotide sequence ID" value="NZ_JADBEB010000001.1"/>
</dbReference>
<dbReference type="AlphaFoldDB" id="A0A927MAS7"/>
<evidence type="ECO:0000259" key="2">
    <source>
        <dbReference type="PROSITE" id="PS51352"/>
    </source>
</evidence>
<dbReference type="Gene3D" id="3.40.30.10">
    <property type="entry name" value="Glutaredoxin"/>
    <property type="match status" value="1"/>
</dbReference>
<dbReference type="Pfam" id="PF00578">
    <property type="entry name" value="AhpC-TSA"/>
    <property type="match status" value="1"/>
</dbReference>
<evidence type="ECO:0000313" key="4">
    <source>
        <dbReference type="Proteomes" id="UP000649753"/>
    </source>
</evidence>